<evidence type="ECO:0000256" key="1">
    <source>
        <dbReference type="ARBA" id="ARBA00004477"/>
    </source>
</evidence>
<dbReference type="GO" id="GO:0005789">
    <property type="term" value="C:endoplasmic reticulum membrane"/>
    <property type="evidence" value="ECO:0007669"/>
    <property type="project" value="UniProtKB-SubCell"/>
</dbReference>
<keyword evidence="9 11" id="KW-0472">Membrane</keyword>
<name>A0A0M8MP90_9BASI</name>
<keyword evidence="7" id="KW-0256">Endoplasmic reticulum</keyword>
<dbReference type="RefSeq" id="XP_017991729.1">
    <property type="nucleotide sequence ID" value="XM_018138187.1"/>
</dbReference>
<comment type="caution">
    <text evidence="12">The sequence shown here is derived from an EMBL/GenBank/DDBJ whole genome shotgun (WGS) entry which is preliminary data.</text>
</comment>
<dbReference type="GO" id="GO:0043048">
    <property type="term" value="P:dolichyl monophosphate biosynthetic process"/>
    <property type="evidence" value="ECO:0007669"/>
    <property type="project" value="TreeGrafter"/>
</dbReference>
<feature type="transmembrane region" description="Helical" evidence="11">
    <location>
        <begin position="308"/>
        <end position="328"/>
    </location>
</feature>
<feature type="compositionally biased region" description="Polar residues" evidence="10">
    <location>
        <begin position="98"/>
        <end position="108"/>
    </location>
</feature>
<keyword evidence="13" id="KW-1185">Reference proteome</keyword>
<keyword evidence="4" id="KW-0808">Transferase</keyword>
<evidence type="ECO:0000256" key="6">
    <source>
        <dbReference type="ARBA" id="ARBA00022777"/>
    </source>
</evidence>
<dbReference type="OrthoDB" id="377083at2759"/>
<evidence type="ECO:0000256" key="5">
    <source>
        <dbReference type="ARBA" id="ARBA00022692"/>
    </source>
</evidence>
<comment type="similarity">
    <text evidence="2">Belongs to the polyprenol kinase family.</text>
</comment>
<dbReference type="STRING" id="77020.A0A0M8MP90"/>
<evidence type="ECO:0000256" key="10">
    <source>
        <dbReference type="SAM" id="MobiDB-lite"/>
    </source>
</evidence>
<accession>A0A0M8MP90</accession>
<feature type="transmembrane region" description="Helical" evidence="11">
    <location>
        <begin position="181"/>
        <end position="200"/>
    </location>
</feature>
<evidence type="ECO:0000256" key="2">
    <source>
        <dbReference type="ARBA" id="ARBA00010794"/>
    </source>
</evidence>
<dbReference type="GeneID" id="28730063"/>
<dbReference type="EC" id="2.7.1.108" evidence="3"/>
<protein>
    <recommendedName>
        <fullName evidence="3">dolichol kinase</fullName>
        <ecNumber evidence="3">2.7.1.108</ecNumber>
    </recommendedName>
</protein>
<evidence type="ECO:0000256" key="8">
    <source>
        <dbReference type="ARBA" id="ARBA00022989"/>
    </source>
</evidence>
<evidence type="ECO:0000256" key="7">
    <source>
        <dbReference type="ARBA" id="ARBA00022824"/>
    </source>
</evidence>
<dbReference type="PANTHER" id="PTHR13205">
    <property type="entry name" value="TRANSMEMBRANE PROTEIN 15-RELATED"/>
    <property type="match status" value="1"/>
</dbReference>
<feature type="transmembrane region" description="Helical" evidence="11">
    <location>
        <begin position="388"/>
        <end position="413"/>
    </location>
</feature>
<dbReference type="AlphaFoldDB" id="A0A0M8MP90"/>
<feature type="compositionally biased region" description="Polar residues" evidence="10">
    <location>
        <begin position="28"/>
        <end position="41"/>
    </location>
</feature>
<keyword evidence="6 12" id="KW-0418">Kinase</keyword>
<sequence>MRRKWKKHGSESEGSAADVAQPGLMTPVHSTSDPKGSTSSLRKPREESENDAEVSSDARGAVVSTRPRRSRTRQRVSTENTLHTVPERRTLHDRALSRKSNNPPSASSSLRRSMLEMALFVVVWLAMMIRMWHSAPQVQHKLLELFAMGVLLLVCFNTHLTSSSTIWATRVRYLRKSEVSDILYAFLVPLLACAMLLDVVPSERVRPLAPPPMALGVRGAWRVERLPFVTDRLQGRGSLVDLHIFCAILMGVHVLASTIMRRRRKRDGARLRIEELSPVQAFTYYHGFGLALALICTGAHILARLCGWGAWFFADTPSWAIVAIALNFQTQMYVWTRVAQQNCTLGELAIVCTLSTAMFHEATIVTIARLVPSYGRILFREPSTMLMYHLALMIGMLVIGAVLSPLLILSRNLARRPTHRLRWPDKRNLHRRLLSLAFFVLTLTIILGVYGPWVAWQLGGRNPWLYVVRSMLQGPYWWSRFALLGYWGLLCNIALLSIQLMVNRVWQYATVGDQVKPQTTLRRVPSVSSSGVLAATERASTLAATQFAEKHAPDESTSLGPRVAVSVNGRRKFFHALAVLLFVPGIAYDPAFMHLAFSVAFSLFILCEYMRFCAVFPFGATLHFFLSQFLDNKDTGLMIMSHVYLLSGCAAGIWGESQSRLVQQLGVLVLGIGDSCASIIGRQYGRFHWPRSKKTVEGTVGFVASTVACAYLLRMCHLIEPFRVAPFTVVMTLLAMLEGLSEQNDNLVLPIAGLVLSSMIPYS</sequence>
<dbReference type="EMBL" id="LGAV01000004">
    <property type="protein sequence ID" value="KOS14097.1"/>
    <property type="molecule type" value="Genomic_DNA"/>
</dbReference>
<keyword evidence="5 11" id="KW-0812">Transmembrane</keyword>
<evidence type="ECO:0000256" key="4">
    <source>
        <dbReference type="ARBA" id="ARBA00022679"/>
    </source>
</evidence>
<evidence type="ECO:0000256" key="11">
    <source>
        <dbReference type="SAM" id="Phobius"/>
    </source>
</evidence>
<feature type="transmembrane region" description="Helical" evidence="11">
    <location>
        <begin position="281"/>
        <end position="302"/>
    </location>
</feature>
<organism evidence="12 13">
    <name type="scientific">Malassezia pachydermatis</name>
    <dbReference type="NCBI Taxonomy" id="77020"/>
    <lineage>
        <taxon>Eukaryota</taxon>
        <taxon>Fungi</taxon>
        <taxon>Dikarya</taxon>
        <taxon>Basidiomycota</taxon>
        <taxon>Ustilaginomycotina</taxon>
        <taxon>Malasseziomycetes</taxon>
        <taxon>Malasseziales</taxon>
        <taxon>Malasseziaceae</taxon>
        <taxon>Malassezia</taxon>
    </lineage>
</organism>
<reference evidence="12 13" key="1">
    <citation type="submission" date="2015-07" db="EMBL/GenBank/DDBJ databases">
        <title>Draft Genome Sequence of Malassezia furfur CBS1878 and Malassezia pachydermatis CBS1879.</title>
        <authorList>
            <person name="Triana S."/>
            <person name="Ohm R."/>
            <person name="Gonzalez A."/>
            <person name="DeCock H."/>
            <person name="Restrepo S."/>
            <person name="Celis A."/>
        </authorList>
    </citation>
    <scope>NUCLEOTIDE SEQUENCE [LARGE SCALE GENOMIC DNA]</scope>
    <source>
        <strain evidence="12 13">CBS 1879</strain>
    </source>
</reference>
<feature type="transmembrane region" description="Helical" evidence="11">
    <location>
        <begin position="145"/>
        <end position="169"/>
    </location>
</feature>
<evidence type="ECO:0000313" key="12">
    <source>
        <dbReference type="EMBL" id="KOS14097.1"/>
    </source>
</evidence>
<feature type="transmembrane region" description="Helical" evidence="11">
    <location>
        <begin position="476"/>
        <end position="498"/>
    </location>
</feature>
<feature type="compositionally biased region" description="Basic and acidic residues" evidence="10">
    <location>
        <begin position="85"/>
        <end position="96"/>
    </location>
</feature>
<feature type="transmembrane region" description="Helical" evidence="11">
    <location>
        <begin position="348"/>
        <end position="368"/>
    </location>
</feature>
<dbReference type="VEuPathDB" id="FungiDB:Malapachy_3728"/>
<dbReference type="GO" id="GO:0004168">
    <property type="term" value="F:dolichol kinase activity"/>
    <property type="evidence" value="ECO:0007669"/>
    <property type="project" value="UniProtKB-EC"/>
</dbReference>
<dbReference type="PANTHER" id="PTHR13205:SF15">
    <property type="entry name" value="DOLICHOL KINASE"/>
    <property type="match status" value="1"/>
</dbReference>
<gene>
    <name evidence="12" type="ORF">Malapachy_3728</name>
</gene>
<feature type="region of interest" description="Disordered" evidence="10">
    <location>
        <begin position="1"/>
        <end position="108"/>
    </location>
</feature>
<feature type="transmembrane region" description="Helical" evidence="11">
    <location>
        <begin position="573"/>
        <end position="593"/>
    </location>
</feature>
<dbReference type="Proteomes" id="UP000037751">
    <property type="component" value="Unassembled WGS sequence"/>
</dbReference>
<feature type="transmembrane region" description="Helical" evidence="11">
    <location>
        <begin position="599"/>
        <end position="625"/>
    </location>
</feature>
<feature type="transmembrane region" description="Helical" evidence="11">
    <location>
        <begin position="433"/>
        <end position="456"/>
    </location>
</feature>
<dbReference type="InterPro" id="IPR032974">
    <property type="entry name" value="Polypren_kinase"/>
</dbReference>
<proteinExistence type="inferred from homology"/>
<feature type="transmembrane region" description="Helical" evidence="11">
    <location>
        <begin position="242"/>
        <end position="260"/>
    </location>
</feature>
<keyword evidence="8 11" id="KW-1133">Transmembrane helix</keyword>
<comment type="subcellular location">
    <subcellularLocation>
        <location evidence="1">Endoplasmic reticulum membrane</location>
        <topology evidence="1">Multi-pass membrane protein</topology>
    </subcellularLocation>
</comment>
<feature type="transmembrane region" description="Helical" evidence="11">
    <location>
        <begin position="114"/>
        <end position="133"/>
    </location>
</feature>
<evidence type="ECO:0000313" key="13">
    <source>
        <dbReference type="Proteomes" id="UP000037751"/>
    </source>
</evidence>
<evidence type="ECO:0000256" key="3">
    <source>
        <dbReference type="ARBA" id="ARBA00012132"/>
    </source>
</evidence>
<evidence type="ECO:0000256" key="9">
    <source>
        <dbReference type="ARBA" id="ARBA00023136"/>
    </source>
</evidence>